<comment type="caution">
    <text evidence="1">The sequence shown here is derived from an EMBL/GenBank/DDBJ whole genome shotgun (WGS) entry which is preliminary data.</text>
</comment>
<gene>
    <name evidence="1" type="ORF">COV59_03830</name>
</gene>
<reference evidence="1 2" key="1">
    <citation type="submission" date="2017-09" db="EMBL/GenBank/DDBJ databases">
        <title>Depth-based differentiation of microbial function through sediment-hosted aquifers and enrichment of novel symbionts in the deep terrestrial subsurface.</title>
        <authorList>
            <person name="Probst A.J."/>
            <person name="Ladd B."/>
            <person name="Jarett J.K."/>
            <person name="Geller-Mcgrath D.E."/>
            <person name="Sieber C.M."/>
            <person name="Emerson J.B."/>
            <person name="Anantharaman K."/>
            <person name="Thomas B.C."/>
            <person name="Malmstrom R."/>
            <person name="Stieglmeier M."/>
            <person name="Klingl A."/>
            <person name="Woyke T."/>
            <person name="Ryan C.M."/>
            <person name="Banfield J.F."/>
        </authorList>
    </citation>
    <scope>NUCLEOTIDE SEQUENCE [LARGE SCALE GENOMIC DNA]</scope>
    <source>
        <strain evidence="1">CG11_big_fil_rev_8_21_14_0_20_39_34</strain>
    </source>
</reference>
<evidence type="ECO:0000313" key="1">
    <source>
        <dbReference type="EMBL" id="PIR03776.1"/>
    </source>
</evidence>
<dbReference type="EMBL" id="PCWN01000008">
    <property type="protein sequence ID" value="PIR03776.1"/>
    <property type="molecule type" value="Genomic_DNA"/>
</dbReference>
<evidence type="ECO:0000313" key="2">
    <source>
        <dbReference type="Proteomes" id="UP000229600"/>
    </source>
</evidence>
<dbReference type="Proteomes" id="UP000229600">
    <property type="component" value="Unassembled WGS sequence"/>
</dbReference>
<proteinExistence type="predicted"/>
<sequence length="572" mass="66368">MAISRRSNLYSHIKTTDQLIQHKELFEKALRIVGDVQAGHAYTVTTDERNDDLIQILIDLEVVVYDWEEMKKQTHREIGNRLIEFYIEADRILLLKKRILGVDGIVNLDALELIAKEIGSRFSLNKIIQIFTRLGVPESMFTHTTKWVVVFYVLSYYSTSKKPEEISMFLKILEKVLHPLVFVGDEEKASEVMTKYEKYLKYDDVKIVGDSIFAKVPSTEKKEQKWVGSDGIVFSLEDNLLSKIAICVNRESEMVDIDKLTDEQAIYFCRIVLSQLVELLSTVCGNYILICDYDLNTQYIQLKMYLDEILERQFLQEIKENLPEWMPDTILGSLDDMDMWWGEFGVKNSLLTAYGLLEKLWMKFGRKEFSLDPQLVIFLDKTRDITRRCDKLRKERLHQFEKDADADRERFNQFTKPKQEVVKHEHAHTHEFKNSAQEKPIDLNLNEVKKSSPEQAKTELVVDKQKGIYLKNDPSKLYQAKNRRLDIINLLKDATSITAVRLARQVGYKGTVDNDLSKSIYAAIQSNKKGNIGINTHVKNILGTDIDLIKNGRGGYYLNTEQFDITWIGFST</sequence>
<organism evidence="1 2">
    <name type="scientific">Candidatus Magasanikbacteria bacterium CG11_big_fil_rev_8_21_14_0_20_39_34</name>
    <dbReference type="NCBI Taxonomy" id="1974653"/>
    <lineage>
        <taxon>Bacteria</taxon>
        <taxon>Candidatus Magasanikiibacteriota</taxon>
    </lineage>
</organism>
<accession>A0A2H0N6Q1</accession>
<protein>
    <submittedName>
        <fullName evidence="1">Uncharacterized protein</fullName>
    </submittedName>
</protein>
<name>A0A2H0N6Q1_9BACT</name>
<dbReference type="AlphaFoldDB" id="A0A2H0N6Q1"/>